<organism evidence="2">
    <name type="scientific">Spirodela intermedia</name>
    <name type="common">Intermediate duckweed</name>
    <dbReference type="NCBI Taxonomy" id="51605"/>
    <lineage>
        <taxon>Eukaryota</taxon>
        <taxon>Viridiplantae</taxon>
        <taxon>Streptophyta</taxon>
        <taxon>Embryophyta</taxon>
        <taxon>Tracheophyta</taxon>
        <taxon>Spermatophyta</taxon>
        <taxon>Magnoliopsida</taxon>
        <taxon>Liliopsida</taxon>
        <taxon>Araceae</taxon>
        <taxon>Lemnoideae</taxon>
        <taxon>Spirodela</taxon>
    </lineage>
</organism>
<gene>
    <name evidence="2" type="ORF">SI7747_06007647</name>
</gene>
<reference evidence="2 3" key="1">
    <citation type="submission" date="2019-12" db="EMBL/GenBank/DDBJ databases">
        <authorList>
            <person name="Scholz U."/>
            <person name="Mascher M."/>
            <person name="Fiebig A."/>
        </authorList>
    </citation>
    <scope>NUCLEOTIDE SEQUENCE</scope>
</reference>
<evidence type="ECO:0000256" key="1">
    <source>
        <dbReference type="SAM" id="MobiDB-lite"/>
    </source>
</evidence>
<keyword evidence="3" id="KW-1185">Reference proteome</keyword>
<name>A0A7I8IUF8_SPIIN</name>
<dbReference type="EMBL" id="LR743593">
    <property type="protein sequence ID" value="CAA2621558.1"/>
    <property type="molecule type" value="Genomic_DNA"/>
</dbReference>
<protein>
    <submittedName>
        <fullName evidence="2">Uncharacterized protein</fullName>
    </submittedName>
</protein>
<dbReference type="Proteomes" id="UP001189122">
    <property type="component" value="Unassembled WGS sequence"/>
</dbReference>
<evidence type="ECO:0000313" key="3">
    <source>
        <dbReference type="Proteomes" id="UP001189122"/>
    </source>
</evidence>
<feature type="region of interest" description="Disordered" evidence="1">
    <location>
        <begin position="40"/>
        <end position="64"/>
    </location>
</feature>
<accession>A0A7I8IUF8</accession>
<dbReference type="AlphaFoldDB" id="A0A7I8IUF8"/>
<sequence length="171" mass="18953">MEIFPVQFCRNITMMSGRRYQRLEDGKVVGDRWSRRVVKLGGGGGRNKKKLGNGGAAGGRGDEDATDFEVLLPHEAAGPGQGLVHQCHAGDGREGRPHVGLRRAGALWSKRVPKGRPAAPPRIDFDTRILIETKLEMFFSSEHTRFDRNFRREEGDVVILDSEDVGRNSGM</sequence>
<evidence type="ECO:0000313" key="2">
    <source>
        <dbReference type="EMBL" id="CAA2621558.1"/>
    </source>
</evidence>
<dbReference type="EMBL" id="CACRZD030000006">
    <property type="protein sequence ID" value="CAA6661250.1"/>
    <property type="molecule type" value="Genomic_DNA"/>
</dbReference>
<proteinExistence type="predicted"/>